<feature type="domain" description="Photolyase/cryptochrome alpha/beta" evidence="9">
    <location>
        <begin position="9"/>
        <end position="138"/>
    </location>
</feature>
<dbReference type="Pfam" id="PF03441">
    <property type="entry name" value="FAD_binding_7"/>
    <property type="match status" value="1"/>
</dbReference>
<dbReference type="PROSITE" id="PS51645">
    <property type="entry name" value="PHR_CRY_ALPHA_BETA"/>
    <property type="match status" value="1"/>
</dbReference>
<dbReference type="PROSITE" id="PS00691">
    <property type="entry name" value="DNA_PHOTOLYASES_1_2"/>
    <property type="match status" value="1"/>
</dbReference>
<dbReference type="InterPro" id="IPR018394">
    <property type="entry name" value="DNA_photolyase_1_CS_C"/>
</dbReference>
<dbReference type="AlphaFoldDB" id="A0AAW5QZ87"/>
<dbReference type="RefSeq" id="WP_261616825.1">
    <property type="nucleotide sequence ID" value="NZ_JALIDZ010000006.1"/>
</dbReference>
<accession>A0AAW5QZ87</accession>
<organism evidence="10 11">
    <name type="scientific">Microbaculum marinisediminis</name>
    <dbReference type="NCBI Taxonomy" id="2931392"/>
    <lineage>
        <taxon>Bacteria</taxon>
        <taxon>Pseudomonadati</taxon>
        <taxon>Pseudomonadota</taxon>
        <taxon>Alphaproteobacteria</taxon>
        <taxon>Hyphomicrobiales</taxon>
        <taxon>Tepidamorphaceae</taxon>
        <taxon>Microbaculum</taxon>
    </lineage>
</organism>
<feature type="compositionally biased region" description="Pro residues" evidence="8">
    <location>
        <begin position="183"/>
        <end position="192"/>
    </location>
</feature>
<evidence type="ECO:0000313" key="10">
    <source>
        <dbReference type="EMBL" id="MCT8973247.1"/>
    </source>
</evidence>
<evidence type="ECO:0000256" key="2">
    <source>
        <dbReference type="ARBA" id="ARBA00022630"/>
    </source>
</evidence>
<feature type="site" description="Electron transfer via tryptophanyl radical" evidence="6">
    <location>
        <position position="316"/>
    </location>
</feature>
<dbReference type="PANTHER" id="PTHR11455">
    <property type="entry name" value="CRYPTOCHROME"/>
    <property type="match status" value="1"/>
</dbReference>
<dbReference type="EMBL" id="JALIDZ010000006">
    <property type="protein sequence ID" value="MCT8973247.1"/>
    <property type="molecule type" value="Genomic_DNA"/>
</dbReference>
<sequence length="460" mass="51349">MPATSKTRPCAIVWFRDDLRITDNPALDASVRRGLPVVALYVLDEESAGIRALGGATRWWLHHSLTRLWESLTAIGIPLVLRRGAAENVLTDLVASTGASLVTWNRRYGGPEIAVDTRVKSALTLGGVTVESFAANLLYEPWTLKPASAPYYRVFTPFWKAALAAGTPRRLLPAPGALTAPASPAPQSPPPGDRLDDWTLLPRSPDWSGGLAATWVPGEDGARARLDRFLDTGLSDYARLRDRPDKDATTMLSPHLRFGEISPNQIWHAVRSRDDGQGADKLLAEIGWREFSWHLLFHNPDLATRNLDARFDRFPWRDDPRGLRAWQRGRTGYAIVDAGMRQLWATGWMHNRVRMIAASFLIKDLMIDWRAGEAWFWDTLVDADMANNPASWQWVAGCGADPAPFFRVFNPALQAEKFDPDGAYVRQWLPERTGGPPPARIVDHAAARRRALEAFKTLKE</sequence>
<feature type="site" description="Electron transfer via tryptophanyl radical" evidence="6">
    <location>
        <position position="392"/>
    </location>
</feature>
<dbReference type="SUPFAM" id="SSF48173">
    <property type="entry name" value="Cryptochrome/photolyase FAD-binding domain"/>
    <property type="match status" value="1"/>
</dbReference>
<keyword evidence="3 5" id="KW-0274">FAD</keyword>
<dbReference type="GO" id="GO:0003677">
    <property type="term" value="F:DNA binding"/>
    <property type="evidence" value="ECO:0007669"/>
    <property type="project" value="TreeGrafter"/>
</dbReference>
<dbReference type="Gene3D" id="1.25.40.80">
    <property type="match status" value="1"/>
</dbReference>
<evidence type="ECO:0000256" key="1">
    <source>
        <dbReference type="ARBA" id="ARBA00001932"/>
    </source>
</evidence>
<evidence type="ECO:0000259" key="9">
    <source>
        <dbReference type="PROSITE" id="PS51645"/>
    </source>
</evidence>
<dbReference type="SUPFAM" id="SSF52425">
    <property type="entry name" value="Cryptochrome/photolyase, N-terminal domain"/>
    <property type="match status" value="1"/>
</dbReference>
<dbReference type="InterPro" id="IPR005101">
    <property type="entry name" value="Cryptochr/Photolyase_FAD-bd"/>
</dbReference>
<dbReference type="InterPro" id="IPR006050">
    <property type="entry name" value="DNA_photolyase_N"/>
</dbReference>
<keyword evidence="4 7" id="KW-0157">Chromophore</keyword>
<dbReference type="Gene3D" id="1.10.579.10">
    <property type="entry name" value="DNA Cyclobutane Dipyrimidine Photolyase, subunit A, domain 3"/>
    <property type="match status" value="1"/>
</dbReference>
<dbReference type="GO" id="GO:0006950">
    <property type="term" value="P:response to stress"/>
    <property type="evidence" value="ECO:0007669"/>
    <property type="project" value="UniProtKB-ARBA"/>
</dbReference>
<dbReference type="GO" id="GO:0003904">
    <property type="term" value="F:deoxyribodipyrimidine photo-lyase activity"/>
    <property type="evidence" value="ECO:0007669"/>
    <property type="project" value="TreeGrafter"/>
</dbReference>
<evidence type="ECO:0000256" key="4">
    <source>
        <dbReference type="ARBA" id="ARBA00022991"/>
    </source>
</evidence>
<dbReference type="InterPro" id="IPR014729">
    <property type="entry name" value="Rossmann-like_a/b/a_fold"/>
</dbReference>
<reference evidence="10 11" key="1">
    <citation type="submission" date="2022-04" db="EMBL/GenBank/DDBJ databases">
        <authorList>
            <person name="Ye Y.-Q."/>
            <person name="Du Z.-J."/>
        </authorList>
    </citation>
    <scope>NUCLEOTIDE SEQUENCE [LARGE SCALE GENOMIC DNA]</scope>
    <source>
        <strain evidence="10 11">A6E488</strain>
    </source>
</reference>
<evidence type="ECO:0000256" key="8">
    <source>
        <dbReference type="SAM" id="MobiDB-lite"/>
    </source>
</evidence>
<evidence type="ECO:0000256" key="3">
    <source>
        <dbReference type="ARBA" id="ARBA00022827"/>
    </source>
</evidence>
<dbReference type="PRINTS" id="PR00147">
    <property type="entry name" value="DNAPHOTLYASE"/>
</dbReference>
<dbReference type="GO" id="GO:0071949">
    <property type="term" value="F:FAD binding"/>
    <property type="evidence" value="ECO:0007669"/>
    <property type="project" value="TreeGrafter"/>
</dbReference>
<comment type="cofactor">
    <cofactor evidence="1">
        <name>(6R)-5,10-methylene-5,6,7,8-tetrahydrofolate</name>
        <dbReference type="ChEBI" id="CHEBI:15636"/>
    </cofactor>
</comment>
<feature type="binding site" evidence="5">
    <location>
        <begin position="382"/>
        <end position="384"/>
    </location>
    <ligand>
        <name>FAD</name>
        <dbReference type="ChEBI" id="CHEBI:57692"/>
    </ligand>
</feature>
<name>A0AAW5QZ87_9HYPH</name>
<comment type="cofactor">
    <cofactor evidence="5">
        <name>FAD</name>
        <dbReference type="ChEBI" id="CHEBI:57692"/>
    </cofactor>
    <text evidence="5">Binds 1 FAD per subunit.</text>
</comment>
<feature type="site" description="Electron transfer via tryptophanyl radical" evidence="6">
    <location>
        <position position="369"/>
    </location>
</feature>
<keyword evidence="11" id="KW-1185">Reference proteome</keyword>
<evidence type="ECO:0000256" key="6">
    <source>
        <dbReference type="PIRSR" id="PIRSR602081-2"/>
    </source>
</evidence>
<dbReference type="GO" id="GO:0006139">
    <property type="term" value="P:nucleobase-containing compound metabolic process"/>
    <property type="evidence" value="ECO:0007669"/>
    <property type="project" value="UniProtKB-ARBA"/>
</dbReference>
<dbReference type="InterPro" id="IPR002081">
    <property type="entry name" value="Cryptochrome/DNA_photolyase_1"/>
</dbReference>
<evidence type="ECO:0000313" key="11">
    <source>
        <dbReference type="Proteomes" id="UP001320898"/>
    </source>
</evidence>
<dbReference type="InterPro" id="IPR036134">
    <property type="entry name" value="Crypto/Photolyase_FAD-like_sf"/>
</dbReference>
<dbReference type="PANTHER" id="PTHR11455:SF9">
    <property type="entry name" value="CRYPTOCHROME CIRCADIAN CLOCK 5 ISOFORM X1"/>
    <property type="match status" value="1"/>
</dbReference>
<dbReference type="Gene3D" id="3.40.50.620">
    <property type="entry name" value="HUPs"/>
    <property type="match status" value="1"/>
</dbReference>
<feature type="region of interest" description="Disordered" evidence="8">
    <location>
        <begin position="174"/>
        <end position="197"/>
    </location>
</feature>
<dbReference type="InterPro" id="IPR036155">
    <property type="entry name" value="Crypto/Photolyase_N_sf"/>
</dbReference>
<comment type="similarity">
    <text evidence="7">Belongs to the DNA photolyase family.</text>
</comment>
<keyword evidence="2 5" id="KW-0285">Flavoprotein</keyword>
<comment type="caution">
    <text evidence="10">The sequence shown here is derived from an EMBL/GenBank/DDBJ whole genome shotgun (WGS) entry which is preliminary data.</text>
</comment>
<gene>
    <name evidence="10" type="ORF">MUB46_15390</name>
</gene>
<dbReference type="Proteomes" id="UP001320898">
    <property type="component" value="Unassembled WGS sequence"/>
</dbReference>
<feature type="binding site" evidence="5">
    <location>
        <begin position="249"/>
        <end position="253"/>
    </location>
    <ligand>
        <name>FAD</name>
        <dbReference type="ChEBI" id="CHEBI:57692"/>
    </ligand>
</feature>
<protein>
    <submittedName>
        <fullName evidence="10">DNA photolyase family protein</fullName>
    </submittedName>
</protein>
<evidence type="ECO:0000256" key="5">
    <source>
        <dbReference type="PIRSR" id="PIRSR602081-1"/>
    </source>
</evidence>
<evidence type="ECO:0000256" key="7">
    <source>
        <dbReference type="RuleBase" id="RU004182"/>
    </source>
</evidence>
<proteinExistence type="inferred from homology"/>
<dbReference type="GO" id="GO:0009416">
    <property type="term" value="P:response to light stimulus"/>
    <property type="evidence" value="ECO:0007669"/>
    <property type="project" value="TreeGrafter"/>
</dbReference>
<feature type="binding site" evidence="5">
    <location>
        <position position="237"/>
    </location>
    <ligand>
        <name>FAD</name>
        <dbReference type="ChEBI" id="CHEBI:57692"/>
    </ligand>
</feature>
<dbReference type="Pfam" id="PF00875">
    <property type="entry name" value="DNA_photolyase"/>
    <property type="match status" value="1"/>
</dbReference>